<dbReference type="EMBL" id="UOEL01000048">
    <property type="protein sequence ID" value="VAW11089.1"/>
    <property type="molecule type" value="Genomic_DNA"/>
</dbReference>
<organism evidence="1">
    <name type="scientific">hydrothermal vent metagenome</name>
    <dbReference type="NCBI Taxonomy" id="652676"/>
    <lineage>
        <taxon>unclassified sequences</taxon>
        <taxon>metagenomes</taxon>
        <taxon>ecological metagenomes</taxon>
    </lineage>
</organism>
<proteinExistence type="predicted"/>
<protein>
    <submittedName>
        <fullName evidence="1">Uncharacterized protein</fullName>
    </submittedName>
</protein>
<accession>A0A3B0TG10</accession>
<sequence>MKNSIVLLLIALIVSSFLSAQIKIGDNPQNIDPSSVLELESTDKVLVVTRVTTTQMNAIVPMQGALAYNTDLQSVHYYDGTQWVSIGAGAGGPFTTDPIENAVSTVVITPLNGGSNFEVAPNSIRTEQIVDGGINGVDLQNGSITGDKLTNSSVIKEKISENAVGPHAIQRDSLPLSYFLNDVPFLTAGDINIVSNDPGNILEARADGVFYNDTDGSGGTDDQNLTLTENVIGIEDGNTIDLTPILGSGGGSTTINSTPTVTVAGTGTTADPYLLTSSGGADGSETIIDATNSTIGVTGSGTTANPYILTSNAADVSFTPAGNTLSTNVQNAIEEIQTDLDGLSAGGEANTTSNQGSGGVGLTLTKNVFDLPFKSINAADTGILSVTDDTANNEIDIDIVPATPLTPAKDQMLITNSTNNLVEWAPLSIPTGTSGSIFFSDGSGGLAENNANLFWDTSFGTGGALGIGTNNPQGKLHVAGEIRSEGYNSTFGTEGSPAYSFIASGSDDSNTGMYRIAADELGFSVGGNLALTVDEPSTGVTKVVIKESLEVGASVTMAVLTTSGATTLDDTHYTIILGGNHNITLPLASSVTGRVYIIKNVTVNTPTISSYIDSIGTATTTIGPGVIQLQSDGTNWQQIN</sequence>
<dbReference type="AlphaFoldDB" id="A0A3B0TG10"/>
<reference evidence="1" key="1">
    <citation type="submission" date="2018-06" db="EMBL/GenBank/DDBJ databases">
        <authorList>
            <person name="Zhirakovskaya E."/>
        </authorList>
    </citation>
    <scope>NUCLEOTIDE SEQUENCE</scope>
</reference>
<name>A0A3B0TG10_9ZZZZ</name>
<gene>
    <name evidence="1" type="ORF">MNBD_BACTEROID03-1215</name>
</gene>
<evidence type="ECO:0000313" key="1">
    <source>
        <dbReference type="EMBL" id="VAW11089.1"/>
    </source>
</evidence>